<dbReference type="GO" id="GO:0000455">
    <property type="term" value="P:enzyme-directed rRNA pseudouridine synthesis"/>
    <property type="evidence" value="ECO:0007669"/>
    <property type="project" value="TreeGrafter"/>
</dbReference>
<dbReference type="Gene3D" id="3.30.2350.10">
    <property type="entry name" value="Pseudouridine synthase"/>
    <property type="match status" value="1"/>
</dbReference>
<dbReference type="InterPro" id="IPR020103">
    <property type="entry name" value="PsdUridine_synth_cat_dom_sf"/>
</dbReference>
<dbReference type="OrthoDB" id="128480at2"/>
<dbReference type="InterPro" id="IPR050188">
    <property type="entry name" value="RluA_PseudoU_synthase"/>
</dbReference>
<dbReference type="Pfam" id="PF00849">
    <property type="entry name" value="PseudoU_synth_2"/>
    <property type="match status" value="1"/>
</dbReference>
<dbReference type="InterPro" id="IPR006145">
    <property type="entry name" value="PsdUridine_synth_RsuA/RluA"/>
</dbReference>
<dbReference type="GO" id="GO:0009982">
    <property type="term" value="F:pseudouridine synthase activity"/>
    <property type="evidence" value="ECO:0007669"/>
    <property type="project" value="InterPro"/>
</dbReference>
<feature type="region of interest" description="Disordered" evidence="1">
    <location>
        <begin position="1"/>
        <end position="40"/>
    </location>
</feature>
<evidence type="ECO:0000259" key="2">
    <source>
        <dbReference type="Pfam" id="PF00849"/>
    </source>
</evidence>
<dbReference type="eggNOG" id="COG0564">
    <property type="taxonomic scope" value="Bacteria"/>
</dbReference>
<keyword evidence="4" id="KW-1185">Reference proteome</keyword>
<comment type="caution">
    <text evidence="3">The sequence shown here is derived from an EMBL/GenBank/DDBJ whole genome shotgun (WGS) entry which is preliminary data.</text>
</comment>
<dbReference type="GO" id="GO:0140098">
    <property type="term" value="F:catalytic activity, acting on RNA"/>
    <property type="evidence" value="ECO:0007669"/>
    <property type="project" value="UniProtKB-ARBA"/>
</dbReference>
<evidence type="ECO:0000256" key="1">
    <source>
        <dbReference type="SAM" id="MobiDB-lite"/>
    </source>
</evidence>
<feature type="domain" description="Pseudouridine synthase RsuA/RluA-like" evidence="2">
    <location>
        <begin position="302"/>
        <end position="451"/>
    </location>
</feature>
<evidence type="ECO:0000313" key="4">
    <source>
        <dbReference type="Proteomes" id="UP000011682"/>
    </source>
</evidence>
<dbReference type="PANTHER" id="PTHR21600">
    <property type="entry name" value="MITOCHONDRIAL RNA PSEUDOURIDINE SYNTHASE"/>
    <property type="match status" value="1"/>
</dbReference>
<dbReference type="EMBL" id="ANAH02000004">
    <property type="protein sequence ID" value="EPX64298.1"/>
    <property type="molecule type" value="Genomic_DNA"/>
</dbReference>
<dbReference type="CDD" id="cd02869">
    <property type="entry name" value="PseudoU_synth_RluA_like"/>
    <property type="match status" value="1"/>
</dbReference>
<sequence>MVGRGGSFRSGTSDVSDDSVSDADVPRTVTFFEGPPAPGDVPARLASPFDPGPPGPLARRSAEALQQRLHQERARWESLWRPGGGKMFGVLVVEAPGGRLGSLCAFSGMLEGAWNVEGFVPPLFDAAAREAFWPAGEAELAVLEQRHAQALHEASREPRMAARRECEARLADIAHLRAERSRELWRRMAHCYVIPNARGERLPLAALFAPQPPPGGAGDCAAPKLLAFAYRHHLKPLALAEFWWGASPLKGTRRSGAYYPACDSKCGKLLPYMLEGLAVEPAPPRPVAILEEPRVLHEDPWLLVIDKPHGLPCVPGRHSPARDSVLVRLQRRFPELSSSLFVHPLEPESSGLVLLARDSATQASLQRQFARREAEHRHVAWVDGLLGGEHGSVELALRGTSTGALEVLADGLHGKRAVTEWRVCGASDARTRVLLWPRTRHPLQLRIHTAHPLGLGAPLVGDVRFGREDTRLMLHAEGLGFTHPRTGVRLDFDSPAPF</sequence>
<name>S9R5P6_CYSF2</name>
<gene>
    <name evidence="3" type="ORF">D187_005432</name>
</gene>
<dbReference type="SUPFAM" id="SSF55120">
    <property type="entry name" value="Pseudouridine synthase"/>
    <property type="match status" value="1"/>
</dbReference>
<dbReference type="Proteomes" id="UP000011682">
    <property type="component" value="Unassembled WGS sequence"/>
</dbReference>
<dbReference type="AlphaFoldDB" id="S9R5P6"/>
<accession>S9R5P6</accession>
<reference evidence="3" key="1">
    <citation type="submission" date="2013-05" db="EMBL/GenBank/DDBJ databases">
        <title>Genome assembly of Cystobacter fuscus DSM 2262.</title>
        <authorList>
            <person name="Sharma G."/>
            <person name="Khatri I."/>
            <person name="Kaur C."/>
            <person name="Mayilraj S."/>
            <person name="Subramanian S."/>
        </authorList>
    </citation>
    <scope>NUCLEOTIDE SEQUENCE [LARGE SCALE GENOMIC DNA]</scope>
    <source>
        <strain evidence="3">DSM 2262</strain>
    </source>
</reference>
<dbReference type="PANTHER" id="PTHR21600:SF89">
    <property type="entry name" value="RIBOSOMAL LARGE SUBUNIT PSEUDOURIDINE SYNTHASE A"/>
    <property type="match status" value="1"/>
</dbReference>
<evidence type="ECO:0000313" key="3">
    <source>
        <dbReference type="EMBL" id="EPX64298.1"/>
    </source>
</evidence>
<proteinExistence type="predicted"/>
<protein>
    <submittedName>
        <fullName evidence="3">Ribosomal large subunit pseudouridine synthase A</fullName>
    </submittedName>
</protein>
<organism evidence="3 4">
    <name type="scientific">Cystobacter fuscus (strain ATCC 25194 / DSM 2262 / NBRC 100088 / M29)</name>
    <dbReference type="NCBI Taxonomy" id="1242864"/>
    <lineage>
        <taxon>Bacteria</taxon>
        <taxon>Pseudomonadati</taxon>
        <taxon>Myxococcota</taxon>
        <taxon>Myxococcia</taxon>
        <taxon>Myxococcales</taxon>
        <taxon>Cystobacterineae</taxon>
        <taxon>Archangiaceae</taxon>
        <taxon>Cystobacter</taxon>
    </lineage>
</organism>
<dbReference type="GO" id="GO:0003723">
    <property type="term" value="F:RNA binding"/>
    <property type="evidence" value="ECO:0007669"/>
    <property type="project" value="InterPro"/>
</dbReference>